<dbReference type="AlphaFoldDB" id="A0A8H4QL61"/>
<feature type="region of interest" description="Disordered" evidence="1">
    <location>
        <begin position="94"/>
        <end position="124"/>
    </location>
</feature>
<feature type="region of interest" description="Disordered" evidence="1">
    <location>
        <begin position="1"/>
        <end position="24"/>
    </location>
</feature>
<feature type="compositionally biased region" description="Basic residues" evidence="1">
    <location>
        <begin position="11"/>
        <end position="24"/>
    </location>
</feature>
<keyword evidence="3" id="KW-1185">Reference proteome</keyword>
<evidence type="ECO:0000256" key="1">
    <source>
        <dbReference type="SAM" id="MobiDB-lite"/>
    </source>
</evidence>
<feature type="compositionally biased region" description="Polar residues" evidence="1">
    <location>
        <begin position="1"/>
        <end position="10"/>
    </location>
</feature>
<feature type="compositionally biased region" description="Polar residues" evidence="1">
    <location>
        <begin position="109"/>
        <end position="121"/>
    </location>
</feature>
<dbReference type="EMBL" id="JAACJL010000046">
    <property type="protein sequence ID" value="KAF4612888.1"/>
    <property type="molecule type" value="Genomic_DNA"/>
</dbReference>
<comment type="caution">
    <text evidence="2">The sequence shown here is derived from an EMBL/GenBank/DDBJ whole genome shotgun (WGS) entry which is preliminary data.</text>
</comment>
<name>A0A8H4QL61_9AGAR</name>
<feature type="region of interest" description="Disordered" evidence="1">
    <location>
        <begin position="307"/>
        <end position="326"/>
    </location>
</feature>
<reference evidence="2 3" key="1">
    <citation type="submission" date="2019-12" db="EMBL/GenBank/DDBJ databases">
        <authorList>
            <person name="Floudas D."/>
            <person name="Bentzer J."/>
            <person name="Ahren D."/>
            <person name="Johansson T."/>
            <person name="Persson P."/>
            <person name="Tunlid A."/>
        </authorList>
    </citation>
    <scope>NUCLEOTIDE SEQUENCE [LARGE SCALE GENOMIC DNA]</scope>
    <source>
        <strain evidence="2 3">CBS 102.39</strain>
    </source>
</reference>
<evidence type="ECO:0000313" key="3">
    <source>
        <dbReference type="Proteomes" id="UP000521872"/>
    </source>
</evidence>
<dbReference type="Proteomes" id="UP000521872">
    <property type="component" value="Unassembled WGS sequence"/>
</dbReference>
<accession>A0A8H4QL61</accession>
<evidence type="ECO:0000313" key="2">
    <source>
        <dbReference type="EMBL" id="KAF4612888.1"/>
    </source>
</evidence>
<gene>
    <name evidence="2" type="ORF">D9613_011110</name>
</gene>
<proteinExistence type="predicted"/>
<sequence length="337" mass="37622">MSHYSRTSSHSNRKPVVYRRHPKKLRELDIENKDYQQVSFSHGFEERMPRGTSAGKPSLAVWDSLQNPAGSKSTGILLDDDNYLKSVTQIDKEVESRIRPSRDTPPVHSVSTQWSTGNASNAPHPESALMQQPAGLYPSVPPYPLLFPAAAPYVGHEDGGSKAQTVLPDSLIGNVGQQKVLRAPNALKPHLQQDYEGCEEETLMRNSYTASNSSHAPFFPYAFDPSLQSGMHFPGGDDAQLYDPVAYNNHILHYANSVQVARVHEANACDLEQFPSTWNPTPSPLQVIRPPGQHLYPYFPSSSSQSLDWNDSQMPTPSNSLNLQYNHNYRVNNDYNH</sequence>
<organism evidence="2 3">
    <name type="scientific">Agrocybe pediades</name>
    <dbReference type="NCBI Taxonomy" id="84607"/>
    <lineage>
        <taxon>Eukaryota</taxon>
        <taxon>Fungi</taxon>
        <taxon>Dikarya</taxon>
        <taxon>Basidiomycota</taxon>
        <taxon>Agaricomycotina</taxon>
        <taxon>Agaricomycetes</taxon>
        <taxon>Agaricomycetidae</taxon>
        <taxon>Agaricales</taxon>
        <taxon>Agaricineae</taxon>
        <taxon>Strophariaceae</taxon>
        <taxon>Agrocybe</taxon>
    </lineage>
</organism>
<protein>
    <submittedName>
        <fullName evidence="2">Uncharacterized protein</fullName>
    </submittedName>
</protein>